<dbReference type="InterPro" id="IPR002156">
    <property type="entry name" value="RNaseH_domain"/>
</dbReference>
<dbReference type="Gene3D" id="3.30.420.10">
    <property type="entry name" value="Ribonuclease H-like superfamily/Ribonuclease H"/>
    <property type="match status" value="1"/>
</dbReference>
<dbReference type="InterPro" id="IPR026960">
    <property type="entry name" value="RVT-Znf"/>
</dbReference>
<dbReference type="InterPro" id="IPR036397">
    <property type="entry name" value="RNaseH_sf"/>
</dbReference>
<dbReference type="CDD" id="cd06222">
    <property type="entry name" value="RNase_H_like"/>
    <property type="match status" value="1"/>
</dbReference>
<dbReference type="Pfam" id="PF13456">
    <property type="entry name" value="RVT_3"/>
    <property type="match status" value="1"/>
</dbReference>
<accession>A0AAP0E1Y7</accession>
<dbReference type="EMBL" id="JBBNAF010000055">
    <property type="protein sequence ID" value="KAK9081324.1"/>
    <property type="molecule type" value="Genomic_DNA"/>
</dbReference>
<dbReference type="GO" id="GO:0004523">
    <property type="term" value="F:RNA-DNA hybrid ribonuclease activity"/>
    <property type="evidence" value="ECO:0007669"/>
    <property type="project" value="InterPro"/>
</dbReference>
<dbReference type="Proteomes" id="UP001420932">
    <property type="component" value="Unassembled WGS sequence"/>
</dbReference>
<organism evidence="2 3">
    <name type="scientific">Stephania yunnanensis</name>
    <dbReference type="NCBI Taxonomy" id="152371"/>
    <lineage>
        <taxon>Eukaryota</taxon>
        <taxon>Viridiplantae</taxon>
        <taxon>Streptophyta</taxon>
        <taxon>Embryophyta</taxon>
        <taxon>Tracheophyta</taxon>
        <taxon>Spermatophyta</taxon>
        <taxon>Magnoliopsida</taxon>
        <taxon>Ranunculales</taxon>
        <taxon>Menispermaceae</taxon>
        <taxon>Menispermoideae</taxon>
        <taxon>Cissampelideae</taxon>
        <taxon>Stephania</taxon>
    </lineage>
</organism>
<dbReference type="PANTHER" id="PTHR47723">
    <property type="entry name" value="OS05G0353850 PROTEIN"/>
    <property type="match status" value="1"/>
</dbReference>
<dbReference type="Pfam" id="PF13966">
    <property type="entry name" value="zf-RVT"/>
    <property type="match status" value="1"/>
</dbReference>
<evidence type="ECO:0000259" key="1">
    <source>
        <dbReference type="PROSITE" id="PS50879"/>
    </source>
</evidence>
<name>A0AAP0E1Y7_9MAGN</name>
<proteinExistence type="predicted"/>
<dbReference type="InterPro" id="IPR044730">
    <property type="entry name" value="RNase_H-like_dom_plant"/>
</dbReference>
<feature type="domain" description="RNase H type-1" evidence="1">
    <location>
        <begin position="350"/>
        <end position="480"/>
    </location>
</feature>
<dbReference type="SUPFAM" id="SSF53098">
    <property type="entry name" value="Ribonuclease H-like"/>
    <property type="match status" value="1"/>
</dbReference>
<evidence type="ECO:0000313" key="3">
    <source>
        <dbReference type="Proteomes" id="UP001420932"/>
    </source>
</evidence>
<dbReference type="InterPro" id="IPR053151">
    <property type="entry name" value="RNase_H-like"/>
</dbReference>
<sequence>MYDMNRSFIMKLGWELITNPKALWVKLMRAKYGIPDDTIPYELTPGKCSHAWWNICKIWSRLLEGLNWAIGNGHTIRFWLDRWVGGVKPLIELTTIPILESRRGDTLCTYVNEFGGWCWADFEAYLPAEVLLRIAAIPPPIPQSSDEDSVYWSHSESGKFSTYSAYTSLTHMPWSVGNAGWKMIWKCAVPERVRTFLWLAFNDALLTNEVRHRRHMIDFDGCDQCGGDSESLNHILRECPRSVLLWGHFLSIEQLGSLPTLPLQEWLVKNLMCGTKIIGVEWSIFFATTCWLLWNTRNRIVIGEETVSHMELCHMITAKAKSFQQANDFFTSLKHDSPSKEHLIGWHCPPEHWVKVNTDGALKEEPFGASAGGIIRNAYGDWIGGFVVNIGKTSVFGAELWGALQGLQLAWDMGFRQIVLELDNKSVVELLNGEKIPLNQHRHIVSLIRQLLQRRWFIRIVHIHREGNRAADWLASMQRITRWEVTSLNIAHRHYLGY</sequence>
<protein>
    <recommendedName>
        <fullName evidence="1">RNase H type-1 domain-containing protein</fullName>
    </recommendedName>
</protein>
<dbReference type="PANTHER" id="PTHR47723:SF13">
    <property type="entry name" value="PUTATIVE-RELATED"/>
    <property type="match status" value="1"/>
</dbReference>
<dbReference type="PROSITE" id="PS50879">
    <property type="entry name" value="RNASE_H_1"/>
    <property type="match status" value="1"/>
</dbReference>
<keyword evidence="3" id="KW-1185">Reference proteome</keyword>
<comment type="caution">
    <text evidence="2">The sequence shown here is derived from an EMBL/GenBank/DDBJ whole genome shotgun (WGS) entry which is preliminary data.</text>
</comment>
<dbReference type="GO" id="GO:0003676">
    <property type="term" value="F:nucleic acid binding"/>
    <property type="evidence" value="ECO:0007669"/>
    <property type="project" value="InterPro"/>
</dbReference>
<reference evidence="2 3" key="1">
    <citation type="submission" date="2024-01" db="EMBL/GenBank/DDBJ databases">
        <title>Genome assemblies of Stephania.</title>
        <authorList>
            <person name="Yang L."/>
        </authorList>
    </citation>
    <scope>NUCLEOTIDE SEQUENCE [LARGE SCALE GENOMIC DNA]</scope>
    <source>
        <strain evidence="2">YNDBR</strain>
        <tissue evidence="2">Leaf</tissue>
    </source>
</reference>
<evidence type="ECO:0000313" key="2">
    <source>
        <dbReference type="EMBL" id="KAK9081324.1"/>
    </source>
</evidence>
<gene>
    <name evidence="2" type="ORF">Syun_031103</name>
</gene>
<dbReference type="InterPro" id="IPR012337">
    <property type="entry name" value="RNaseH-like_sf"/>
</dbReference>
<dbReference type="AlphaFoldDB" id="A0AAP0E1Y7"/>